<organism evidence="7 8">
    <name type="scientific">Lentinus brumalis</name>
    <dbReference type="NCBI Taxonomy" id="2498619"/>
    <lineage>
        <taxon>Eukaryota</taxon>
        <taxon>Fungi</taxon>
        <taxon>Dikarya</taxon>
        <taxon>Basidiomycota</taxon>
        <taxon>Agaricomycotina</taxon>
        <taxon>Agaricomycetes</taxon>
        <taxon>Polyporales</taxon>
        <taxon>Polyporaceae</taxon>
        <taxon>Lentinus</taxon>
    </lineage>
</organism>
<dbReference type="GO" id="GO:0034399">
    <property type="term" value="C:nuclear periphery"/>
    <property type="evidence" value="ECO:0007669"/>
    <property type="project" value="TreeGrafter"/>
</dbReference>
<gene>
    <name evidence="7" type="ORF">OH76DRAFT_1453849</name>
</gene>
<dbReference type="Pfam" id="PF05890">
    <property type="entry name" value="Ebp2"/>
    <property type="match status" value="1"/>
</dbReference>
<dbReference type="AlphaFoldDB" id="A0A371DLU7"/>
<dbReference type="OrthoDB" id="443772at2759"/>
<feature type="compositionally biased region" description="Basic residues" evidence="6">
    <location>
        <begin position="334"/>
        <end position="350"/>
    </location>
</feature>
<feature type="region of interest" description="Disordered" evidence="6">
    <location>
        <begin position="1"/>
        <end position="76"/>
    </location>
</feature>
<evidence type="ECO:0000313" key="7">
    <source>
        <dbReference type="EMBL" id="RDX53500.1"/>
    </source>
</evidence>
<dbReference type="EMBL" id="KZ857387">
    <property type="protein sequence ID" value="RDX53500.1"/>
    <property type="molecule type" value="Genomic_DNA"/>
</dbReference>
<dbReference type="Proteomes" id="UP000256964">
    <property type="component" value="Unassembled WGS sequence"/>
</dbReference>
<dbReference type="GO" id="GO:0005730">
    <property type="term" value="C:nucleolus"/>
    <property type="evidence" value="ECO:0007669"/>
    <property type="project" value="UniProtKB-SubCell"/>
</dbReference>
<dbReference type="PANTHER" id="PTHR13028">
    <property type="entry name" value="RRNA PROCESSING PROTEIN EBNA1-BINDING PROTEIN-RELATED"/>
    <property type="match status" value="1"/>
</dbReference>
<dbReference type="PANTHER" id="PTHR13028:SF0">
    <property type="entry name" value="RRNA-PROCESSING PROTEIN EBP2-RELATED"/>
    <property type="match status" value="1"/>
</dbReference>
<feature type="compositionally biased region" description="Acidic residues" evidence="6">
    <location>
        <begin position="26"/>
        <end position="64"/>
    </location>
</feature>
<name>A0A371DLU7_9APHY</name>
<evidence type="ECO:0000256" key="4">
    <source>
        <dbReference type="ARBA" id="ARBA00023054"/>
    </source>
</evidence>
<evidence type="ECO:0000256" key="3">
    <source>
        <dbReference type="ARBA" id="ARBA00022517"/>
    </source>
</evidence>
<dbReference type="GO" id="GO:0006364">
    <property type="term" value="P:rRNA processing"/>
    <property type="evidence" value="ECO:0007669"/>
    <property type="project" value="TreeGrafter"/>
</dbReference>
<evidence type="ECO:0000256" key="6">
    <source>
        <dbReference type="SAM" id="MobiDB-lite"/>
    </source>
</evidence>
<dbReference type="GO" id="GO:0042273">
    <property type="term" value="P:ribosomal large subunit biogenesis"/>
    <property type="evidence" value="ECO:0007669"/>
    <property type="project" value="TreeGrafter"/>
</dbReference>
<comment type="subcellular location">
    <subcellularLocation>
        <location evidence="1">Nucleus</location>
        <location evidence="1">Nucleolus</location>
    </subcellularLocation>
</comment>
<evidence type="ECO:0000313" key="8">
    <source>
        <dbReference type="Proteomes" id="UP000256964"/>
    </source>
</evidence>
<comment type="similarity">
    <text evidence="2">Belongs to the EBP2 family.</text>
</comment>
<protein>
    <submittedName>
        <fullName evidence="7">Eukaryotic rRNA processing</fullName>
    </submittedName>
</protein>
<keyword evidence="3" id="KW-0690">Ribosome biogenesis</keyword>
<keyword evidence="8" id="KW-1185">Reference proteome</keyword>
<feature type="compositionally biased region" description="Basic and acidic residues" evidence="6">
    <location>
        <begin position="285"/>
        <end position="312"/>
    </location>
</feature>
<keyword evidence="4" id="KW-0175">Coiled coil</keyword>
<proteinExistence type="inferred from homology"/>
<feature type="compositionally biased region" description="Acidic residues" evidence="6">
    <location>
        <begin position="252"/>
        <end position="261"/>
    </location>
</feature>
<dbReference type="InterPro" id="IPR008610">
    <property type="entry name" value="Ebp2"/>
</dbReference>
<feature type="region of interest" description="Disordered" evidence="6">
    <location>
        <begin position="243"/>
        <end position="350"/>
    </location>
</feature>
<keyword evidence="5" id="KW-0539">Nucleus</keyword>
<dbReference type="STRING" id="139420.A0A371DLU7"/>
<evidence type="ECO:0000256" key="1">
    <source>
        <dbReference type="ARBA" id="ARBA00004604"/>
    </source>
</evidence>
<reference evidence="7 8" key="1">
    <citation type="journal article" date="2018" name="Biotechnol. Biofuels">
        <title>Integrative visual omics of the white-rot fungus Polyporus brumalis exposes the biotechnological potential of its oxidative enzymes for delignifying raw plant biomass.</title>
        <authorList>
            <person name="Miyauchi S."/>
            <person name="Rancon A."/>
            <person name="Drula E."/>
            <person name="Hage H."/>
            <person name="Chaduli D."/>
            <person name="Favel A."/>
            <person name="Grisel S."/>
            <person name="Henrissat B."/>
            <person name="Herpoel-Gimbert I."/>
            <person name="Ruiz-Duenas F.J."/>
            <person name="Chevret D."/>
            <person name="Hainaut M."/>
            <person name="Lin J."/>
            <person name="Wang M."/>
            <person name="Pangilinan J."/>
            <person name="Lipzen A."/>
            <person name="Lesage-Meessen L."/>
            <person name="Navarro D."/>
            <person name="Riley R."/>
            <person name="Grigoriev I.V."/>
            <person name="Zhou S."/>
            <person name="Raouche S."/>
            <person name="Rosso M.N."/>
        </authorList>
    </citation>
    <scope>NUCLEOTIDE SEQUENCE [LARGE SCALE GENOMIC DNA]</scope>
    <source>
        <strain evidence="7 8">BRFM 1820</strain>
    </source>
</reference>
<evidence type="ECO:0000256" key="5">
    <source>
        <dbReference type="ARBA" id="ARBA00023242"/>
    </source>
</evidence>
<feature type="compositionally biased region" description="Gly residues" evidence="6">
    <location>
        <begin position="317"/>
        <end position="330"/>
    </location>
</feature>
<evidence type="ECO:0000256" key="2">
    <source>
        <dbReference type="ARBA" id="ARBA00007336"/>
    </source>
</evidence>
<sequence>MAKLMKALGEDGLDDFAQEQLRALAESDEEESDEDGEEEGSGEEAEDAEAAEEDEGSGEEEDTETAAIAGPSEEVAIPMDELSDDEMLDEDAMPRQKVEIDNKIALERIRSTIALDPSLPWTETLAVSYPETIDVDVDDDLNRELAFYKQALHGAQTARALAQKHNFPFTRPADYFAEMVKNDAHMERIRQRLLDESAGLKRSEEKRKEREGKKFGKQVQIEKIKERQQGKKEMEERLKGLKRKRKGGLDGADGEDFDVAVEDAIADRPSKRAKGPNGKSKLPRQARDKKFGFGGGDRRSKQNTKDSTDSFVHHRGGPGGKKGAGKGGKGAKTAPKRLGKSKRMAQRSRT</sequence>
<accession>A0A371DLU7</accession>
<dbReference type="GO" id="GO:0030687">
    <property type="term" value="C:preribosome, large subunit precursor"/>
    <property type="evidence" value="ECO:0007669"/>
    <property type="project" value="TreeGrafter"/>
</dbReference>